<dbReference type="RefSeq" id="XP_002911286.1">
    <property type="nucleotide sequence ID" value="XM_002911240.1"/>
</dbReference>
<accession>D6RN04</accession>
<dbReference type="Proteomes" id="UP000001861">
    <property type="component" value="Unassembled WGS sequence"/>
</dbReference>
<dbReference type="EMBL" id="AACS02000005">
    <property type="protein sequence ID" value="EFI27792.1"/>
    <property type="molecule type" value="Genomic_DNA"/>
</dbReference>
<dbReference type="GeneID" id="9378513"/>
<reference evidence="1 2" key="1">
    <citation type="journal article" date="2010" name="Proc. Natl. Acad. Sci. U.S.A.">
        <title>Insights into evolution of multicellular fungi from the assembled chromosomes of the mushroom Coprinopsis cinerea (Coprinus cinereus).</title>
        <authorList>
            <person name="Stajich J.E."/>
            <person name="Wilke S.K."/>
            <person name="Ahren D."/>
            <person name="Au C.H."/>
            <person name="Birren B.W."/>
            <person name="Borodovsky M."/>
            <person name="Burns C."/>
            <person name="Canback B."/>
            <person name="Casselton L.A."/>
            <person name="Cheng C.K."/>
            <person name="Deng J."/>
            <person name="Dietrich F.S."/>
            <person name="Fargo D.C."/>
            <person name="Farman M.L."/>
            <person name="Gathman A.C."/>
            <person name="Goldberg J."/>
            <person name="Guigo R."/>
            <person name="Hoegger P.J."/>
            <person name="Hooker J.B."/>
            <person name="Huggins A."/>
            <person name="James T.Y."/>
            <person name="Kamada T."/>
            <person name="Kilaru S."/>
            <person name="Kodira C."/>
            <person name="Kues U."/>
            <person name="Kupfer D."/>
            <person name="Kwan H.S."/>
            <person name="Lomsadze A."/>
            <person name="Li W."/>
            <person name="Lilly W.W."/>
            <person name="Ma L.J."/>
            <person name="Mackey A.J."/>
            <person name="Manning G."/>
            <person name="Martin F."/>
            <person name="Muraguchi H."/>
            <person name="Natvig D.O."/>
            <person name="Palmerini H."/>
            <person name="Ramesh M.A."/>
            <person name="Rehmeyer C.J."/>
            <person name="Roe B.A."/>
            <person name="Shenoy N."/>
            <person name="Stanke M."/>
            <person name="Ter-Hovhannisyan V."/>
            <person name="Tunlid A."/>
            <person name="Velagapudi R."/>
            <person name="Vision T.J."/>
            <person name="Zeng Q."/>
            <person name="Zolan M.E."/>
            <person name="Pukkila P.J."/>
        </authorList>
    </citation>
    <scope>NUCLEOTIDE SEQUENCE [LARGE SCALE GENOMIC DNA]</scope>
    <source>
        <strain evidence="2">Okayama-7 / 130 / ATCC MYA-4618 / FGSC 9003</strain>
    </source>
</reference>
<dbReference type="AlphaFoldDB" id="D6RN04"/>
<dbReference type="KEGG" id="cci:CC1G_14715"/>
<proteinExistence type="predicted"/>
<comment type="caution">
    <text evidence="1">The sequence shown here is derived from an EMBL/GenBank/DDBJ whole genome shotgun (WGS) entry which is preliminary data.</text>
</comment>
<gene>
    <name evidence="1" type="ORF">CC1G_14715</name>
</gene>
<keyword evidence="2" id="KW-1185">Reference proteome</keyword>
<sequence length="317" mass="35806">MIIPGNRRVFQHLAFFRVLADNFLGSTDRFYQITRSLVPGGIAATAWLASRCKVVKWLMILEGKGTEGMALVGCRVALCDLLRERAREGLRHLRISAVQEALQSGDSTPPNNPLHLFKQLAKKTKHIWDGQGTHPPFDFTTAQESILAPYPFARDELKSLLWVFNVVDWEWRRGLPGWVITLGQERKDEDLQDFQAFFKTFKWALVDYASFPTEIFQISLWNRLGIYLGSKTAGDPGEVFVSQVVGPVAFEASWCTLFRSAIPVREYLPSVSSPAAQRDLHDMTVCLSSALATDDGLSALERRLSEVFRRADRAKCR</sequence>
<evidence type="ECO:0000313" key="2">
    <source>
        <dbReference type="Proteomes" id="UP000001861"/>
    </source>
</evidence>
<dbReference type="VEuPathDB" id="FungiDB:CC1G_14715"/>
<organism evidence="1 2">
    <name type="scientific">Coprinopsis cinerea (strain Okayama-7 / 130 / ATCC MYA-4618 / FGSC 9003)</name>
    <name type="common">Inky cap fungus</name>
    <name type="synonym">Hormographiella aspergillata</name>
    <dbReference type="NCBI Taxonomy" id="240176"/>
    <lineage>
        <taxon>Eukaryota</taxon>
        <taxon>Fungi</taxon>
        <taxon>Dikarya</taxon>
        <taxon>Basidiomycota</taxon>
        <taxon>Agaricomycotina</taxon>
        <taxon>Agaricomycetes</taxon>
        <taxon>Agaricomycetidae</taxon>
        <taxon>Agaricales</taxon>
        <taxon>Agaricineae</taxon>
        <taxon>Psathyrellaceae</taxon>
        <taxon>Coprinopsis</taxon>
    </lineage>
</organism>
<name>D6RN04_COPC7</name>
<dbReference type="HOGENOM" id="CLU_877208_0_0_1"/>
<evidence type="ECO:0000313" key="1">
    <source>
        <dbReference type="EMBL" id="EFI27792.1"/>
    </source>
</evidence>
<protein>
    <submittedName>
        <fullName evidence="1">Uncharacterized protein</fullName>
    </submittedName>
</protein>
<dbReference type="InParanoid" id="D6RN04"/>